<feature type="compositionally biased region" description="Basic residues" evidence="1">
    <location>
        <begin position="102"/>
        <end position="115"/>
    </location>
</feature>
<proteinExistence type="predicted"/>
<feature type="region of interest" description="Disordered" evidence="1">
    <location>
        <begin position="64"/>
        <end position="119"/>
    </location>
</feature>
<feature type="non-terminal residue" evidence="2">
    <location>
        <position position="1"/>
    </location>
</feature>
<keyword evidence="3" id="KW-1185">Reference proteome</keyword>
<evidence type="ECO:0000313" key="2">
    <source>
        <dbReference type="EMBL" id="MBM7647072.1"/>
    </source>
</evidence>
<sequence length="225" mass="24972">KNAFRNSYQAVKNQSLSLTNKIVKKAGDIRLPQVLQPEFAGIGKVETTVSDVVKSAKDTMMKAVGREGGGSATGRRLTEEASNSIRGSSGAGKSISKEHYKALRKKTPSPKIRKKVNPEGPKFDPVYGYEVKKFEADHIVSMKEITEMDGFSQLSKEKQIEVLNLEDNFVGLGKSTNASKGAHSWSDWVGHSKYGEVPENIRQHMLKLEEQARKALRKAIEERLK</sequence>
<evidence type="ECO:0000256" key="1">
    <source>
        <dbReference type="SAM" id="MobiDB-lite"/>
    </source>
</evidence>
<reference evidence="2 3" key="1">
    <citation type="submission" date="2021-01" db="EMBL/GenBank/DDBJ databases">
        <title>Genomic Encyclopedia of Type Strains, Phase IV (KMG-IV): sequencing the most valuable type-strain genomes for metagenomic binning, comparative biology and taxonomic classification.</title>
        <authorList>
            <person name="Goeker M."/>
        </authorList>
    </citation>
    <scope>NUCLEOTIDE SEQUENCE [LARGE SCALE GENOMIC DNA]</scope>
    <source>
        <strain evidence="2 3">DSM 28236</strain>
    </source>
</reference>
<comment type="caution">
    <text evidence="2">The sequence shown here is derived from an EMBL/GenBank/DDBJ whole genome shotgun (WGS) entry which is preliminary data.</text>
</comment>
<dbReference type="Proteomes" id="UP000808914">
    <property type="component" value="Unassembled WGS sequence"/>
</dbReference>
<protein>
    <recommendedName>
        <fullName evidence="4">HNH/ENDO VII superfamily nuclease</fullName>
    </recommendedName>
</protein>
<accession>A0ABS2Q446</accession>
<gene>
    <name evidence="2" type="ORF">JOD45_003364</name>
</gene>
<name>A0ABS2Q446_9BACL</name>
<dbReference type="EMBL" id="JAFBER010000050">
    <property type="protein sequence ID" value="MBM7647072.1"/>
    <property type="molecule type" value="Genomic_DNA"/>
</dbReference>
<organism evidence="2 3">
    <name type="scientific">Scopulibacillus daqui</name>
    <dbReference type="NCBI Taxonomy" id="1469162"/>
    <lineage>
        <taxon>Bacteria</taxon>
        <taxon>Bacillati</taxon>
        <taxon>Bacillota</taxon>
        <taxon>Bacilli</taxon>
        <taxon>Bacillales</taxon>
        <taxon>Sporolactobacillaceae</taxon>
        <taxon>Scopulibacillus</taxon>
    </lineage>
</organism>
<evidence type="ECO:0000313" key="3">
    <source>
        <dbReference type="Proteomes" id="UP000808914"/>
    </source>
</evidence>
<evidence type="ECO:0008006" key="4">
    <source>
        <dbReference type="Google" id="ProtNLM"/>
    </source>
</evidence>